<name>A0A562T9U3_9HYPH</name>
<dbReference type="SUPFAM" id="SSF69593">
    <property type="entry name" value="Glycerol-3-phosphate (1)-acyltransferase"/>
    <property type="match status" value="1"/>
</dbReference>
<proteinExistence type="predicted"/>
<dbReference type="SMART" id="SM00563">
    <property type="entry name" value="PlsC"/>
    <property type="match status" value="1"/>
</dbReference>
<dbReference type="Pfam" id="PF01553">
    <property type="entry name" value="Acyltransferase"/>
    <property type="match status" value="1"/>
</dbReference>
<evidence type="ECO:0000256" key="2">
    <source>
        <dbReference type="ARBA" id="ARBA00022679"/>
    </source>
</evidence>
<dbReference type="RefSeq" id="WP_145341558.1">
    <property type="nucleotide sequence ID" value="NZ_SMLY01000085.1"/>
</dbReference>
<keyword evidence="4" id="KW-1133">Transmembrane helix</keyword>
<evidence type="ECO:0000256" key="4">
    <source>
        <dbReference type="SAM" id="Phobius"/>
    </source>
</evidence>
<keyword evidence="4" id="KW-0812">Transmembrane</keyword>
<dbReference type="InterPro" id="IPR002123">
    <property type="entry name" value="Plipid/glycerol_acylTrfase"/>
</dbReference>
<evidence type="ECO:0000259" key="5">
    <source>
        <dbReference type="SMART" id="SM00563"/>
    </source>
</evidence>
<dbReference type="OrthoDB" id="9808424at2"/>
<feature type="transmembrane region" description="Helical" evidence="4">
    <location>
        <begin position="6"/>
        <end position="22"/>
    </location>
</feature>
<feature type="domain" description="Phospholipid/glycerol acyltransferase" evidence="5">
    <location>
        <begin position="34"/>
        <end position="155"/>
    </location>
</feature>
<organism evidence="6 7">
    <name type="scientific">Roseibium hamelinense</name>
    <dbReference type="NCBI Taxonomy" id="150831"/>
    <lineage>
        <taxon>Bacteria</taxon>
        <taxon>Pseudomonadati</taxon>
        <taxon>Pseudomonadota</taxon>
        <taxon>Alphaproteobacteria</taxon>
        <taxon>Hyphomicrobiales</taxon>
        <taxon>Stappiaceae</taxon>
        <taxon>Roseibium</taxon>
    </lineage>
</organism>
<dbReference type="Proteomes" id="UP000320593">
    <property type="component" value="Unassembled WGS sequence"/>
</dbReference>
<evidence type="ECO:0000256" key="1">
    <source>
        <dbReference type="ARBA" id="ARBA00005189"/>
    </source>
</evidence>
<evidence type="ECO:0000313" key="6">
    <source>
        <dbReference type="EMBL" id="TWI90409.1"/>
    </source>
</evidence>
<keyword evidence="2 6" id="KW-0808">Transferase</keyword>
<evidence type="ECO:0000313" key="7">
    <source>
        <dbReference type="Proteomes" id="UP000320593"/>
    </source>
</evidence>
<dbReference type="CDD" id="cd07989">
    <property type="entry name" value="LPLAT_AGPAT-like"/>
    <property type="match status" value="1"/>
</dbReference>
<keyword evidence="4" id="KW-0472">Membrane</keyword>
<reference evidence="6 7" key="1">
    <citation type="submission" date="2019-07" db="EMBL/GenBank/DDBJ databases">
        <title>Genomic Encyclopedia of Archaeal and Bacterial Type Strains, Phase II (KMG-II): from individual species to whole genera.</title>
        <authorList>
            <person name="Goeker M."/>
        </authorList>
    </citation>
    <scope>NUCLEOTIDE SEQUENCE [LARGE SCALE GENOMIC DNA]</scope>
    <source>
        <strain evidence="6 7">ATCC BAA-252</strain>
    </source>
</reference>
<keyword evidence="7" id="KW-1185">Reference proteome</keyword>
<dbReference type="GO" id="GO:0006654">
    <property type="term" value="P:phosphatidic acid biosynthetic process"/>
    <property type="evidence" value="ECO:0007669"/>
    <property type="project" value="TreeGrafter"/>
</dbReference>
<dbReference type="AlphaFoldDB" id="A0A562T9U3"/>
<evidence type="ECO:0000256" key="3">
    <source>
        <dbReference type="ARBA" id="ARBA00023315"/>
    </source>
</evidence>
<dbReference type="GO" id="GO:0003841">
    <property type="term" value="F:1-acylglycerol-3-phosphate O-acyltransferase activity"/>
    <property type="evidence" value="ECO:0007669"/>
    <property type="project" value="TreeGrafter"/>
</dbReference>
<dbReference type="PANTHER" id="PTHR10434">
    <property type="entry name" value="1-ACYL-SN-GLYCEROL-3-PHOSPHATE ACYLTRANSFERASE"/>
    <property type="match status" value="1"/>
</dbReference>
<dbReference type="PANTHER" id="PTHR10434:SF11">
    <property type="entry name" value="1-ACYL-SN-GLYCEROL-3-PHOSPHATE ACYLTRANSFERASE"/>
    <property type="match status" value="1"/>
</dbReference>
<gene>
    <name evidence="6" type="ORF">JM93_01390</name>
</gene>
<comment type="pathway">
    <text evidence="1">Lipid metabolism.</text>
</comment>
<keyword evidence="3 6" id="KW-0012">Acyltransferase</keyword>
<dbReference type="EMBL" id="VLLF01000002">
    <property type="protein sequence ID" value="TWI90409.1"/>
    <property type="molecule type" value="Genomic_DNA"/>
</dbReference>
<protein>
    <submittedName>
        <fullName evidence="6">1-acyl-sn-glycerol-3-phosphate acyltransferase</fullName>
    </submittedName>
</protein>
<comment type="caution">
    <text evidence="6">The sequence shown here is derived from an EMBL/GenBank/DDBJ whole genome shotgun (WGS) entry which is preliminary data.</text>
</comment>
<accession>A0A562T9U3</accession>
<sequence>MLQKLFYIFVKIGVLFLLGLNVRRKELLPASGPAIIVANHNSHLDTMVLMALMPLSKLKDIKPVAAADYFFSNPRKAWISEHVLGIIPVERERKDKTWDPLQGCYDALEKGQVLILFPEGSRGEPEQMTGLKKGVSFLAEKFPQAPVVPVFTHGLGKALPKGTFLLVPFFCDIFIGDALTWTGDRASFMEALKDRFAALSKEKNFAAWE</sequence>